<dbReference type="Gramene" id="TuG1812G0700004072.01.T01">
    <property type="protein sequence ID" value="TuG1812G0700004072.01.T01.cds288982"/>
    <property type="gene ID" value="TuG1812G0700004072.01"/>
</dbReference>
<dbReference type="EnsemblPlants" id="TuG1812G0700004072.01.T01">
    <property type="protein sequence ID" value="TuG1812G0700004072.01.T01.cds288982"/>
    <property type="gene ID" value="TuG1812G0700004072.01"/>
</dbReference>
<accession>A0A8R7R5E4</accession>
<reference evidence="1" key="3">
    <citation type="submission" date="2022-06" db="UniProtKB">
        <authorList>
            <consortium name="EnsemblPlants"/>
        </authorList>
    </citation>
    <scope>IDENTIFICATION</scope>
</reference>
<dbReference type="AlphaFoldDB" id="A0A8R7R5E4"/>
<reference evidence="2" key="1">
    <citation type="journal article" date="2013" name="Nature">
        <title>Draft genome of the wheat A-genome progenitor Triticum urartu.</title>
        <authorList>
            <person name="Ling H.Q."/>
            <person name="Zhao S."/>
            <person name="Liu D."/>
            <person name="Wang J."/>
            <person name="Sun H."/>
            <person name="Zhang C."/>
            <person name="Fan H."/>
            <person name="Li D."/>
            <person name="Dong L."/>
            <person name="Tao Y."/>
            <person name="Gao C."/>
            <person name="Wu H."/>
            <person name="Li Y."/>
            <person name="Cui Y."/>
            <person name="Guo X."/>
            <person name="Zheng S."/>
            <person name="Wang B."/>
            <person name="Yu K."/>
            <person name="Liang Q."/>
            <person name="Yang W."/>
            <person name="Lou X."/>
            <person name="Chen J."/>
            <person name="Feng M."/>
            <person name="Jian J."/>
            <person name="Zhang X."/>
            <person name="Luo G."/>
            <person name="Jiang Y."/>
            <person name="Liu J."/>
            <person name="Wang Z."/>
            <person name="Sha Y."/>
            <person name="Zhang B."/>
            <person name="Wu H."/>
            <person name="Tang D."/>
            <person name="Shen Q."/>
            <person name="Xue P."/>
            <person name="Zou S."/>
            <person name="Wang X."/>
            <person name="Liu X."/>
            <person name="Wang F."/>
            <person name="Yang Y."/>
            <person name="An X."/>
            <person name="Dong Z."/>
            <person name="Zhang K."/>
            <person name="Zhang X."/>
            <person name="Luo M.C."/>
            <person name="Dvorak J."/>
            <person name="Tong Y."/>
            <person name="Wang J."/>
            <person name="Yang H."/>
            <person name="Li Z."/>
            <person name="Wang D."/>
            <person name="Zhang A."/>
            <person name="Wang J."/>
        </authorList>
    </citation>
    <scope>NUCLEOTIDE SEQUENCE</scope>
    <source>
        <strain evidence="2">cv. G1812</strain>
    </source>
</reference>
<evidence type="ECO:0000313" key="2">
    <source>
        <dbReference type="Proteomes" id="UP000015106"/>
    </source>
</evidence>
<keyword evidence="2" id="KW-1185">Reference proteome</keyword>
<dbReference type="Proteomes" id="UP000015106">
    <property type="component" value="Chromosome 7"/>
</dbReference>
<reference evidence="1" key="2">
    <citation type="submission" date="2018-03" db="EMBL/GenBank/DDBJ databases">
        <title>The Triticum urartu genome reveals the dynamic nature of wheat genome evolution.</title>
        <authorList>
            <person name="Ling H."/>
            <person name="Ma B."/>
            <person name="Shi X."/>
            <person name="Liu H."/>
            <person name="Dong L."/>
            <person name="Sun H."/>
            <person name="Cao Y."/>
            <person name="Gao Q."/>
            <person name="Zheng S."/>
            <person name="Li Y."/>
            <person name="Yu Y."/>
            <person name="Du H."/>
            <person name="Qi M."/>
            <person name="Li Y."/>
            <person name="Yu H."/>
            <person name="Cui Y."/>
            <person name="Wang N."/>
            <person name="Chen C."/>
            <person name="Wu H."/>
            <person name="Zhao Y."/>
            <person name="Zhang J."/>
            <person name="Li Y."/>
            <person name="Zhou W."/>
            <person name="Zhang B."/>
            <person name="Hu W."/>
            <person name="Eijk M."/>
            <person name="Tang J."/>
            <person name="Witsenboer H."/>
            <person name="Zhao S."/>
            <person name="Li Z."/>
            <person name="Zhang A."/>
            <person name="Wang D."/>
            <person name="Liang C."/>
        </authorList>
    </citation>
    <scope>NUCLEOTIDE SEQUENCE [LARGE SCALE GENOMIC DNA]</scope>
    <source>
        <strain evidence="1">cv. G1812</strain>
    </source>
</reference>
<evidence type="ECO:0000313" key="1">
    <source>
        <dbReference type="EnsemblPlants" id="TuG1812G0700004072.01.T01.cds288982"/>
    </source>
</evidence>
<sequence length="54" mass="5867">MVAIAVHMKGKIPATLFSLLCSSSLLCRRISYIHHKPLCGSSCVDTSLALHIRS</sequence>
<organism evidence="1 2">
    <name type="scientific">Triticum urartu</name>
    <name type="common">Red wild einkorn</name>
    <name type="synonym">Crithodium urartu</name>
    <dbReference type="NCBI Taxonomy" id="4572"/>
    <lineage>
        <taxon>Eukaryota</taxon>
        <taxon>Viridiplantae</taxon>
        <taxon>Streptophyta</taxon>
        <taxon>Embryophyta</taxon>
        <taxon>Tracheophyta</taxon>
        <taxon>Spermatophyta</taxon>
        <taxon>Magnoliopsida</taxon>
        <taxon>Liliopsida</taxon>
        <taxon>Poales</taxon>
        <taxon>Poaceae</taxon>
        <taxon>BOP clade</taxon>
        <taxon>Pooideae</taxon>
        <taxon>Triticodae</taxon>
        <taxon>Triticeae</taxon>
        <taxon>Triticinae</taxon>
        <taxon>Triticum</taxon>
    </lineage>
</organism>
<proteinExistence type="predicted"/>
<name>A0A8R7R5E4_TRIUA</name>
<protein>
    <submittedName>
        <fullName evidence="1">Uncharacterized protein</fullName>
    </submittedName>
</protein>